<dbReference type="InParanoid" id="A0A1Y2BHP4"/>
<dbReference type="FunCoup" id="A0A1Y2BHP4">
    <property type="interactions" value="36"/>
</dbReference>
<reference evidence="5 6" key="1">
    <citation type="submission" date="2016-07" db="EMBL/GenBank/DDBJ databases">
        <title>Pervasive Adenine N6-methylation of Active Genes in Fungi.</title>
        <authorList>
            <consortium name="DOE Joint Genome Institute"/>
            <person name="Mondo S.J."/>
            <person name="Dannebaum R.O."/>
            <person name="Kuo R.C."/>
            <person name="Labutti K."/>
            <person name="Haridas S."/>
            <person name="Kuo A."/>
            <person name="Salamov A."/>
            <person name="Ahrendt S.R."/>
            <person name="Lipzen A."/>
            <person name="Sullivan W."/>
            <person name="Andreopoulos W.B."/>
            <person name="Clum A."/>
            <person name="Lindquist E."/>
            <person name="Daum C."/>
            <person name="Ramamoorthy G.K."/>
            <person name="Gryganskyi A."/>
            <person name="Culley D."/>
            <person name="Magnuson J.K."/>
            <person name="James T.Y."/>
            <person name="O'Malley M.A."/>
            <person name="Stajich J.E."/>
            <person name="Spatafora J.W."/>
            <person name="Visel A."/>
            <person name="Grigoriev I.V."/>
        </authorList>
    </citation>
    <scope>NUCLEOTIDE SEQUENCE [LARGE SCALE GENOMIC DNA]</scope>
    <source>
        <strain evidence="5 6">68-887.2</strain>
    </source>
</reference>
<organism evidence="5 6">
    <name type="scientific">Naematelia encephala</name>
    <dbReference type="NCBI Taxonomy" id="71784"/>
    <lineage>
        <taxon>Eukaryota</taxon>
        <taxon>Fungi</taxon>
        <taxon>Dikarya</taxon>
        <taxon>Basidiomycota</taxon>
        <taxon>Agaricomycotina</taxon>
        <taxon>Tremellomycetes</taxon>
        <taxon>Tremellales</taxon>
        <taxon>Naemateliaceae</taxon>
        <taxon>Naematelia</taxon>
    </lineage>
</organism>
<keyword evidence="3" id="KW-0576">Peroxisome</keyword>
<dbReference type="PANTHER" id="PTHR12652">
    <property type="entry name" value="PEROXISOMAL BIOGENESIS FACTOR 11"/>
    <property type="match status" value="1"/>
</dbReference>
<dbReference type="STRING" id="71784.A0A1Y2BHP4"/>
<dbReference type="InterPro" id="IPR008733">
    <property type="entry name" value="PEX11"/>
</dbReference>
<dbReference type="Pfam" id="PF05648">
    <property type="entry name" value="PEX11"/>
    <property type="match status" value="1"/>
</dbReference>
<evidence type="ECO:0000256" key="2">
    <source>
        <dbReference type="ARBA" id="ARBA00023136"/>
    </source>
</evidence>
<keyword evidence="6" id="KW-1185">Reference proteome</keyword>
<evidence type="ECO:0000256" key="1">
    <source>
        <dbReference type="ARBA" id="ARBA00022593"/>
    </source>
</evidence>
<sequence>MSNLAANLILHPKLSQTLAVLATTIGRDKIYRLIQYLARLIAWSYLRRGAVEAADRWDGLKNGLANGRRIMRIFRPAEFMQAAVRLSARPITSLSGPGQLAHVAQIGRQLGYAGFLTTDTLVWLGSIRFLRYDKQKISRVQNISMRFWLAGLFLSLVSSSASLVKLRADSRRFALSLEMARREEKTPEDRVREEEDRREKGRGLLAQRQQLLSQLIMDSLDIWIPATNLGYAHLNDGVLGLIGATTSYMGLQTQWIKHSAAGVARKSI</sequence>
<comment type="caution">
    <text evidence="5">The sequence shown here is derived from an EMBL/GenBank/DDBJ whole genome shotgun (WGS) entry which is preliminary data.</text>
</comment>
<dbReference type="OrthoDB" id="411017at2759"/>
<dbReference type="PANTHER" id="PTHR12652:SF50">
    <property type="entry name" value="PEROXIN 11"/>
    <property type="match status" value="1"/>
</dbReference>
<keyword evidence="1" id="KW-0962">Peroxisome biogenesis</keyword>
<protein>
    <submittedName>
        <fullName evidence="5">Peroxisomal biogenesis factor 11</fullName>
    </submittedName>
</protein>
<evidence type="ECO:0000313" key="6">
    <source>
        <dbReference type="Proteomes" id="UP000193986"/>
    </source>
</evidence>
<dbReference type="GO" id="GO:0005778">
    <property type="term" value="C:peroxisomal membrane"/>
    <property type="evidence" value="ECO:0007669"/>
    <property type="project" value="UniProtKB-SubCell"/>
</dbReference>
<comment type="subcellular location">
    <subcellularLocation>
        <location evidence="4">Peroxisome membrane</location>
    </subcellularLocation>
</comment>
<accession>A0A1Y2BHP4</accession>
<proteinExistence type="predicted"/>
<dbReference type="Proteomes" id="UP000193986">
    <property type="component" value="Unassembled WGS sequence"/>
</dbReference>
<dbReference type="EMBL" id="MCFC01000004">
    <property type="protein sequence ID" value="ORY34047.1"/>
    <property type="molecule type" value="Genomic_DNA"/>
</dbReference>
<evidence type="ECO:0000313" key="5">
    <source>
        <dbReference type="EMBL" id="ORY34047.1"/>
    </source>
</evidence>
<dbReference type="GO" id="GO:0016559">
    <property type="term" value="P:peroxisome fission"/>
    <property type="evidence" value="ECO:0007669"/>
    <property type="project" value="InterPro"/>
</dbReference>
<evidence type="ECO:0000256" key="3">
    <source>
        <dbReference type="ARBA" id="ARBA00023140"/>
    </source>
</evidence>
<gene>
    <name evidence="5" type="ORF">BCR39DRAFT_518242</name>
</gene>
<keyword evidence="2" id="KW-0472">Membrane</keyword>
<name>A0A1Y2BHP4_9TREE</name>
<evidence type="ECO:0000256" key="4">
    <source>
        <dbReference type="ARBA" id="ARBA00046271"/>
    </source>
</evidence>
<dbReference type="AlphaFoldDB" id="A0A1Y2BHP4"/>